<evidence type="ECO:0000313" key="2">
    <source>
        <dbReference type="EMBL" id="MDQ0996278.1"/>
    </source>
</evidence>
<dbReference type="InterPro" id="IPR027417">
    <property type="entry name" value="P-loop_NTPase"/>
</dbReference>
<comment type="caution">
    <text evidence="2">The sequence shown here is derived from an EMBL/GenBank/DDBJ whole genome shotgun (WGS) entry which is preliminary data.</text>
</comment>
<evidence type="ECO:0000256" key="1">
    <source>
        <dbReference type="SAM" id="MobiDB-lite"/>
    </source>
</evidence>
<protein>
    <submittedName>
        <fullName evidence="2">Replicative DNA helicase</fullName>
    </submittedName>
</protein>
<dbReference type="GO" id="GO:0004386">
    <property type="term" value="F:helicase activity"/>
    <property type="evidence" value="ECO:0007669"/>
    <property type="project" value="UniProtKB-KW"/>
</dbReference>
<keyword evidence="2" id="KW-0067">ATP-binding</keyword>
<keyword evidence="2" id="KW-0347">Helicase</keyword>
<feature type="region of interest" description="Disordered" evidence="1">
    <location>
        <begin position="228"/>
        <end position="248"/>
    </location>
</feature>
<name>A0ABU0S973_9HYPH</name>
<reference evidence="2 3" key="1">
    <citation type="submission" date="2023-07" db="EMBL/GenBank/DDBJ databases">
        <title>Comparative genomics of wheat-associated soil bacteria to identify genetic determinants of phenazine resistance.</title>
        <authorList>
            <person name="Mouncey N."/>
        </authorList>
    </citation>
    <scope>NUCLEOTIDE SEQUENCE [LARGE SCALE GENOMIC DNA]</scope>
    <source>
        <strain evidence="2 3">W4I11</strain>
    </source>
</reference>
<proteinExistence type="predicted"/>
<dbReference type="Proteomes" id="UP001237780">
    <property type="component" value="Unassembled WGS sequence"/>
</dbReference>
<gene>
    <name evidence="2" type="ORF">QFZ34_001455</name>
</gene>
<keyword evidence="2" id="KW-0378">Hydrolase</keyword>
<keyword evidence="2" id="KW-0547">Nucleotide-binding</keyword>
<dbReference type="EMBL" id="JAUSZT010000002">
    <property type="protein sequence ID" value="MDQ0996278.1"/>
    <property type="molecule type" value="Genomic_DNA"/>
</dbReference>
<evidence type="ECO:0000313" key="3">
    <source>
        <dbReference type="Proteomes" id="UP001237780"/>
    </source>
</evidence>
<keyword evidence="3" id="KW-1185">Reference proteome</keyword>
<accession>A0ABU0S973</accession>
<dbReference type="Gene3D" id="3.40.50.300">
    <property type="entry name" value="P-loop containing nucleotide triphosphate hydrolases"/>
    <property type="match status" value="1"/>
</dbReference>
<dbReference type="SUPFAM" id="SSF52540">
    <property type="entry name" value="P-loop containing nucleoside triphosphate hydrolases"/>
    <property type="match status" value="1"/>
</dbReference>
<organism evidence="2 3">
    <name type="scientific">Phyllobacterium ifriqiyense</name>
    <dbReference type="NCBI Taxonomy" id="314238"/>
    <lineage>
        <taxon>Bacteria</taxon>
        <taxon>Pseudomonadati</taxon>
        <taxon>Pseudomonadota</taxon>
        <taxon>Alphaproteobacteria</taxon>
        <taxon>Hyphomicrobiales</taxon>
        <taxon>Phyllobacteriaceae</taxon>
        <taxon>Phyllobacterium</taxon>
    </lineage>
</organism>
<sequence length="290" mass="32340">MHSSSNICVPKLAVNAQGVNDAKRPPISCVGQNFTSHPIFILAKPIANCLRVAKDFFSGHYFCLWVCPSFRFNSHPGILCGIAITPYRSALMFTLEFTEQQARKHLKSLEADGGSIVDGIQIFTSDQISADYIIGNMSGLEPGTVAVIDYLQLLDQQRTKPLLSEQLQTLSDFAHTTGVIFGFISQIDRSFEGKANGFLTLTFAYQISSISAFSERHAFFTTERYSSKTSLNRQPRPHQGRGTPPAKYPEWRNVAVGALRFVPIFANHTTIRYAGDDQYVHSYLFRATIE</sequence>